<dbReference type="SMART" id="SM00418">
    <property type="entry name" value="HTH_ARSR"/>
    <property type="match status" value="1"/>
</dbReference>
<sequence length="323" mass="34513">MGVWLVGSDVLARGRFAVSALSETVAVLLGLAGIGVAPGEAERLAAHRPAFRALLAREPFAAAFVAHAVRPRWLPDFLTVPPLPGDSSFHDELDRLRATPRPRVAADLAECRVRNGDPGPPPPALDVPDPAGATAALLGWVWTRVVAADWPRRRRLFEADIVSRTHAVGTGGWAATVAGLRPGLRWLGEGRLRINARPYPPRDLAAAQLLFIPATTPRGWVGWDEPHRYAITYPCAGLLGAEGPAPAPAEALRRLIGPARAAVLAALAAPRSTTQLAALTGLALGSVGDHLKVLREAGLVDRRRAGRSVLYYRTELGERLTER</sequence>
<evidence type="ECO:0000259" key="4">
    <source>
        <dbReference type="PROSITE" id="PS50987"/>
    </source>
</evidence>
<dbReference type="AlphaFoldDB" id="A0A1W7CX91"/>
<evidence type="ECO:0000313" key="5">
    <source>
        <dbReference type="EMBL" id="ARQ69451.1"/>
    </source>
</evidence>
<dbReference type="PANTHER" id="PTHR43132">
    <property type="entry name" value="ARSENICAL RESISTANCE OPERON REPRESSOR ARSR-RELATED"/>
    <property type="match status" value="1"/>
</dbReference>
<protein>
    <submittedName>
        <fullName evidence="5">Transcriptional regulator</fullName>
    </submittedName>
</protein>
<accession>A0A1W7CX91</accession>
<evidence type="ECO:0000256" key="1">
    <source>
        <dbReference type="ARBA" id="ARBA00023015"/>
    </source>
</evidence>
<dbReference type="KEGG" id="smao:CAG99_11735"/>
<name>A0A1W7CX91_9ACTN</name>
<dbReference type="OrthoDB" id="3460651at2"/>
<dbReference type="GO" id="GO:0003677">
    <property type="term" value="F:DNA binding"/>
    <property type="evidence" value="ECO:0007669"/>
    <property type="project" value="UniProtKB-KW"/>
</dbReference>
<dbReference type="InterPro" id="IPR036388">
    <property type="entry name" value="WH-like_DNA-bd_sf"/>
</dbReference>
<dbReference type="SUPFAM" id="SSF46785">
    <property type="entry name" value="Winged helix' DNA-binding domain"/>
    <property type="match status" value="1"/>
</dbReference>
<dbReference type="PANTHER" id="PTHR43132:SF6">
    <property type="entry name" value="HTH-TYPE TRANSCRIPTIONAL REPRESSOR CZRA"/>
    <property type="match status" value="1"/>
</dbReference>
<dbReference type="Proteomes" id="UP000194218">
    <property type="component" value="Chromosome"/>
</dbReference>
<proteinExistence type="predicted"/>
<evidence type="ECO:0000256" key="3">
    <source>
        <dbReference type="ARBA" id="ARBA00023163"/>
    </source>
</evidence>
<evidence type="ECO:0000256" key="2">
    <source>
        <dbReference type="ARBA" id="ARBA00023125"/>
    </source>
</evidence>
<dbReference type="GO" id="GO:0003700">
    <property type="term" value="F:DNA-binding transcription factor activity"/>
    <property type="evidence" value="ECO:0007669"/>
    <property type="project" value="InterPro"/>
</dbReference>
<organism evidence="5 6">
    <name type="scientific">Streptomyces marincola</name>
    <dbReference type="NCBI Taxonomy" id="2878388"/>
    <lineage>
        <taxon>Bacteria</taxon>
        <taxon>Bacillati</taxon>
        <taxon>Actinomycetota</taxon>
        <taxon>Actinomycetes</taxon>
        <taxon>Kitasatosporales</taxon>
        <taxon>Streptomycetaceae</taxon>
        <taxon>Streptomyces</taxon>
    </lineage>
</organism>
<keyword evidence="2" id="KW-0238">DNA-binding</keyword>
<keyword evidence="1" id="KW-0805">Transcription regulation</keyword>
<keyword evidence="3" id="KW-0804">Transcription</keyword>
<dbReference type="PRINTS" id="PR00778">
    <property type="entry name" value="HTHARSR"/>
</dbReference>
<gene>
    <name evidence="5" type="ORF">CAG99_11735</name>
</gene>
<keyword evidence="6" id="KW-1185">Reference proteome</keyword>
<dbReference type="InterPro" id="IPR051011">
    <property type="entry name" value="Metal_resp_trans_reg"/>
</dbReference>
<evidence type="ECO:0000313" key="6">
    <source>
        <dbReference type="Proteomes" id="UP000194218"/>
    </source>
</evidence>
<dbReference type="RefSeq" id="WP_086159254.1">
    <property type="nucleotide sequence ID" value="NZ_CP021121.1"/>
</dbReference>
<dbReference type="InterPro" id="IPR011991">
    <property type="entry name" value="ArsR-like_HTH"/>
</dbReference>
<dbReference type="InterPro" id="IPR036390">
    <property type="entry name" value="WH_DNA-bd_sf"/>
</dbReference>
<dbReference type="Pfam" id="PF12840">
    <property type="entry name" value="HTH_20"/>
    <property type="match status" value="1"/>
</dbReference>
<feature type="domain" description="HTH arsR-type" evidence="4">
    <location>
        <begin position="240"/>
        <end position="323"/>
    </location>
</feature>
<reference evidence="5 6" key="1">
    <citation type="submission" date="2017-05" db="EMBL/GenBank/DDBJ databases">
        <title>Complete genome sequence of Streptomyces sp. SCSIO 03032 revealed the diverse biosynthetic pathways for its bioactive secondary metabolites.</title>
        <authorList>
            <person name="Ma L."/>
            <person name="Zhu Y."/>
            <person name="Zhang W."/>
            <person name="Zhang G."/>
            <person name="Tian X."/>
            <person name="Zhang S."/>
            <person name="Zhang C."/>
        </authorList>
    </citation>
    <scope>NUCLEOTIDE SEQUENCE [LARGE SCALE GENOMIC DNA]</scope>
    <source>
        <strain evidence="5 6">SCSIO 03032</strain>
    </source>
</reference>
<dbReference type="Gene3D" id="1.10.10.10">
    <property type="entry name" value="Winged helix-like DNA-binding domain superfamily/Winged helix DNA-binding domain"/>
    <property type="match status" value="1"/>
</dbReference>
<dbReference type="PROSITE" id="PS50987">
    <property type="entry name" value="HTH_ARSR_2"/>
    <property type="match status" value="1"/>
</dbReference>
<dbReference type="EMBL" id="CP021121">
    <property type="protein sequence ID" value="ARQ69451.1"/>
    <property type="molecule type" value="Genomic_DNA"/>
</dbReference>
<dbReference type="CDD" id="cd00090">
    <property type="entry name" value="HTH_ARSR"/>
    <property type="match status" value="1"/>
</dbReference>
<dbReference type="InterPro" id="IPR001845">
    <property type="entry name" value="HTH_ArsR_DNA-bd_dom"/>
</dbReference>